<dbReference type="EMBL" id="BPRA01000010">
    <property type="protein sequence ID" value="GJE55907.1"/>
    <property type="molecule type" value="Genomic_DNA"/>
</dbReference>
<dbReference type="PANTHER" id="PTHR36511:SF4">
    <property type="entry name" value="ANTITOXIN MQSA"/>
    <property type="match status" value="1"/>
</dbReference>
<evidence type="ECO:0000313" key="5">
    <source>
        <dbReference type="Proteomes" id="UP001055101"/>
    </source>
</evidence>
<dbReference type="RefSeq" id="WP_147818417.1">
    <property type="nucleotide sequence ID" value="NZ_BPRA01000010.1"/>
</dbReference>
<sequence length="99" mass="10662">MARDIFERTLSALQEADAHAGGETPPGMIVHVPDAVDVAAIRKRTGKAQPAFAASIGVPVATLRQWEHQRRQPQGPARVLLALLDKNPRLVEDILGQPG</sequence>
<organism evidence="4 5">
    <name type="scientific">Methylobacterium thuringiense</name>
    <dbReference type="NCBI Taxonomy" id="1003091"/>
    <lineage>
        <taxon>Bacteria</taxon>
        <taxon>Pseudomonadati</taxon>
        <taxon>Pseudomonadota</taxon>
        <taxon>Alphaproteobacteria</taxon>
        <taxon>Hyphomicrobiales</taxon>
        <taxon>Methylobacteriaceae</taxon>
        <taxon>Methylobacterium</taxon>
    </lineage>
</organism>
<accession>A0ABQ4TMS4</accession>
<evidence type="ECO:0000256" key="3">
    <source>
        <dbReference type="ARBA" id="ARBA00023163"/>
    </source>
</evidence>
<name>A0ABQ4TMS4_9HYPH</name>
<dbReference type="SUPFAM" id="SSF47413">
    <property type="entry name" value="lambda repressor-like DNA-binding domains"/>
    <property type="match status" value="1"/>
</dbReference>
<evidence type="ECO:0000256" key="1">
    <source>
        <dbReference type="ARBA" id="ARBA00023015"/>
    </source>
</evidence>
<dbReference type="Gene3D" id="1.10.260.40">
    <property type="entry name" value="lambda repressor-like DNA-binding domains"/>
    <property type="match status" value="1"/>
</dbReference>
<keyword evidence="5" id="KW-1185">Reference proteome</keyword>
<dbReference type="InterPro" id="IPR052359">
    <property type="entry name" value="HTH-type_reg/antitoxin"/>
</dbReference>
<evidence type="ECO:0000256" key="2">
    <source>
        <dbReference type="ARBA" id="ARBA00023125"/>
    </source>
</evidence>
<dbReference type="CDD" id="cd00093">
    <property type="entry name" value="HTH_XRE"/>
    <property type="match status" value="1"/>
</dbReference>
<evidence type="ECO:0000313" key="4">
    <source>
        <dbReference type="EMBL" id="GJE55907.1"/>
    </source>
</evidence>
<keyword evidence="1" id="KW-0805">Transcription regulation</keyword>
<reference evidence="4" key="2">
    <citation type="submission" date="2021-08" db="EMBL/GenBank/DDBJ databases">
        <authorList>
            <person name="Tani A."/>
            <person name="Ola A."/>
            <person name="Ogura Y."/>
            <person name="Katsura K."/>
            <person name="Hayashi T."/>
        </authorList>
    </citation>
    <scope>NUCLEOTIDE SEQUENCE</scope>
    <source>
        <strain evidence="4">DSM 23674</strain>
    </source>
</reference>
<gene>
    <name evidence="4" type="primary">higA-2_2</name>
    <name evidence="4" type="ORF">EKPJFOCH_2404</name>
</gene>
<dbReference type="InterPro" id="IPR001387">
    <property type="entry name" value="Cro/C1-type_HTH"/>
</dbReference>
<comment type="caution">
    <text evidence="4">The sequence shown here is derived from an EMBL/GenBank/DDBJ whole genome shotgun (WGS) entry which is preliminary data.</text>
</comment>
<proteinExistence type="predicted"/>
<keyword evidence="3" id="KW-0804">Transcription</keyword>
<dbReference type="PANTHER" id="PTHR36511">
    <property type="entry name" value="MERR FAMILY BACTERIAL REGULATORY PROTEIN"/>
    <property type="match status" value="1"/>
</dbReference>
<dbReference type="InterPro" id="IPR010982">
    <property type="entry name" value="Lambda_DNA-bd_dom_sf"/>
</dbReference>
<keyword evidence="2" id="KW-0238">DNA-binding</keyword>
<dbReference type="Proteomes" id="UP001055101">
    <property type="component" value="Unassembled WGS sequence"/>
</dbReference>
<protein>
    <submittedName>
        <fullName evidence="4">Antitoxin HigA-2</fullName>
    </submittedName>
</protein>
<reference evidence="4" key="1">
    <citation type="journal article" date="2021" name="Front. Microbiol.">
        <title>Comprehensive Comparative Genomics and Phenotyping of Methylobacterium Species.</title>
        <authorList>
            <person name="Alessa O."/>
            <person name="Ogura Y."/>
            <person name="Fujitani Y."/>
            <person name="Takami H."/>
            <person name="Hayashi T."/>
            <person name="Sahin N."/>
            <person name="Tani A."/>
        </authorList>
    </citation>
    <scope>NUCLEOTIDE SEQUENCE</scope>
    <source>
        <strain evidence="4">DSM 23674</strain>
    </source>
</reference>